<evidence type="ECO:0000256" key="1">
    <source>
        <dbReference type="SAM" id="MobiDB-lite"/>
    </source>
</evidence>
<dbReference type="HOGENOM" id="CLU_1355313_0_0_1"/>
<sequence>MGKKREKNTSHFPSFQTATNLLSSSNNPINNSNNIDNIQDAAQIKASYYRKKAKVKNTEKSTKSWSTKFEEFRACAGYSVPLTDLKDISQLQKQIVEFISTMKMKNGNEYKATSVKQSVDALNRYLLHLSPIPQINLHDKYMFPDLHDVLHGKLRDLQEHGFGETLGSVAINSQQIQQILQHPKITTDNPEGLSIQEYPESAAHFFRRLNPYDAADSLLSNWIFPKGLPNIFRKHRLTPYVMV</sequence>
<dbReference type="InterPro" id="IPR052787">
    <property type="entry name" value="MAVS"/>
</dbReference>
<reference evidence="2" key="1">
    <citation type="submission" date="2013-07" db="EMBL/GenBank/DDBJ databases">
        <title>The genome of an arbuscular mycorrhizal fungus provides insights into the evolution of the oldest plant symbiosis.</title>
        <authorList>
            <consortium name="DOE Joint Genome Institute"/>
            <person name="Tisserant E."/>
            <person name="Malbreil M."/>
            <person name="Kuo A."/>
            <person name="Kohler A."/>
            <person name="Symeonidi A."/>
            <person name="Balestrini R."/>
            <person name="Charron P."/>
            <person name="Duensing N."/>
            <person name="Frei-dit-Frey N."/>
            <person name="Gianinazzi-Pearson V."/>
            <person name="Gilbert B."/>
            <person name="Handa Y."/>
            <person name="Hijri M."/>
            <person name="Kaul R."/>
            <person name="Kawaguchi M."/>
            <person name="Krajinski F."/>
            <person name="Lammers P."/>
            <person name="Lapierre D."/>
            <person name="Masclaux F.G."/>
            <person name="Murat C."/>
            <person name="Morin E."/>
            <person name="Ndikumana S."/>
            <person name="Pagni M."/>
            <person name="Petitpierre D."/>
            <person name="Requena N."/>
            <person name="Rosikiewicz P."/>
            <person name="Riley R."/>
            <person name="Saito K."/>
            <person name="San Clemente H."/>
            <person name="Shapiro H."/>
            <person name="van Tuinen D."/>
            <person name="Becard G."/>
            <person name="Bonfante P."/>
            <person name="Paszkowski U."/>
            <person name="Shachar-Hill Y."/>
            <person name="Young J.P."/>
            <person name="Sanders I.R."/>
            <person name="Henrissat B."/>
            <person name="Rensing S.A."/>
            <person name="Grigoriev I.V."/>
            <person name="Corradi N."/>
            <person name="Roux C."/>
            <person name="Martin F."/>
        </authorList>
    </citation>
    <scope>NUCLEOTIDE SEQUENCE</scope>
    <source>
        <strain evidence="2">DAOM 197198</strain>
    </source>
</reference>
<feature type="compositionally biased region" description="Low complexity" evidence="1">
    <location>
        <begin position="20"/>
        <end position="35"/>
    </location>
</feature>
<protein>
    <submittedName>
        <fullName evidence="2">Uncharacterized protein</fullName>
    </submittedName>
</protein>
<dbReference type="EMBL" id="KI294206">
    <property type="protein sequence ID" value="ESA04563.1"/>
    <property type="molecule type" value="Genomic_DNA"/>
</dbReference>
<dbReference type="AlphaFoldDB" id="U9TE28"/>
<name>U9TE28_RHIID</name>
<feature type="region of interest" description="Disordered" evidence="1">
    <location>
        <begin position="1"/>
        <end position="35"/>
    </location>
</feature>
<evidence type="ECO:0000313" key="2">
    <source>
        <dbReference type="EMBL" id="ESA04563.1"/>
    </source>
</evidence>
<proteinExistence type="predicted"/>
<feature type="compositionally biased region" description="Polar residues" evidence="1">
    <location>
        <begin position="10"/>
        <end position="19"/>
    </location>
</feature>
<dbReference type="VEuPathDB" id="FungiDB:RhiirFUN_011411"/>
<accession>U9TE28</accession>
<gene>
    <name evidence="2" type="ORF">GLOINDRAFT_4458</name>
</gene>
<dbReference type="PANTHER" id="PTHR21446">
    <property type="entry name" value="DUF3504 DOMAIN-CONTAINING PROTEIN"/>
    <property type="match status" value="1"/>
</dbReference>
<dbReference type="PANTHER" id="PTHR21446:SF12">
    <property type="entry name" value="POTASSIUM CHANNEL TETRAMERIZATION DOMAIN CONTAINING 1"/>
    <property type="match status" value="1"/>
</dbReference>
<organism evidence="2">
    <name type="scientific">Rhizophagus irregularis (strain DAOM 181602 / DAOM 197198 / MUCL 43194)</name>
    <name type="common">Arbuscular mycorrhizal fungus</name>
    <name type="synonym">Glomus intraradices</name>
    <dbReference type="NCBI Taxonomy" id="747089"/>
    <lineage>
        <taxon>Eukaryota</taxon>
        <taxon>Fungi</taxon>
        <taxon>Fungi incertae sedis</taxon>
        <taxon>Mucoromycota</taxon>
        <taxon>Glomeromycotina</taxon>
        <taxon>Glomeromycetes</taxon>
        <taxon>Glomerales</taxon>
        <taxon>Glomeraceae</taxon>
        <taxon>Rhizophagus</taxon>
    </lineage>
</organism>